<accession>A0AAE3YK84</accession>
<dbReference type="InterPro" id="IPR045647">
    <property type="entry name" value="DUF6401"/>
</dbReference>
<evidence type="ECO:0000313" key="2">
    <source>
        <dbReference type="Proteomes" id="UP001183643"/>
    </source>
</evidence>
<sequence length="128" mass="13310">MNNEIPAVTAQGLDAELLLNADLLFLDEVMARVGVDGITAAYANAGLLAAVDQHAAAVRESLRGAGRPIDAGSLAAYGRSITAAARRAGRFLPEPGGAHVAPLDWLTAEWHLLRLVAVCMLAEDAALL</sequence>
<keyword evidence="2" id="KW-1185">Reference proteome</keyword>
<dbReference type="Pfam" id="PF19939">
    <property type="entry name" value="DUF6401"/>
    <property type="match status" value="1"/>
</dbReference>
<evidence type="ECO:0000313" key="1">
    <source>
        <dbReference type="EMBL" id="MDR7274970.1"/>
    </source>
</evidence>
<comment type="caution">
    <text evidence="1">The sequence shown here is derived from an EMBL/GenBank/DDBJ whole genome shotgun (WGS) entry which is preliminary data.</text>
</comment>
<proteinExistence type="predicted"/>
<dbReference type="AlphaFoldDB" id="A0AAE3YK84"/>
<dbReference type="RefSeq" id="WP_310365343.1">
    <property type="nucleotide sequence ID" value="NZ_JAVDYB010000001.1"/>
</dbReference>
<dbReference type="EMBL" id="JAVDYB010000001">
    <property type="protein sequence ID" value="MDR7274970.1"/>
    <property type="molecule type" value="Genomic_DNA"/>
</dbReference>
<reference evidence="1" key="1">
    <citation type="submission" date="2023-07" db="EMBL/GenBank/DDBJ databases">
        <title>Sequencing the genomes of 1000 actinobacteria strains.</title>
        <authorList>
            <person name="Klenk H.-P."/>
        </authorList>
    </citation>
    <scope>NUCLEOTIDE SEQUENCE</scope>
    <source>
        <strain evidence="1">DSM 44707</strain>
    </source>
</reference>
<organism evidence="1 2">
    <name type="scientific">Catenuloplanes atrovinosus</name>
    <dbReference type="NCBI Taxonomy" id="137266"/>
    <lineage>
        <taxon>Bacteria</taxon>
        <taxon>Bacillati</taxon>
        <taxon>Actinomycetota</taxon>
        <taxon>Actinomycetes</taxon>
        <taxon>Micromonosporales</taxon>
        <taxon>Micromonosporaceae</taxon>
        <taxon>Catenuloplanes</taxon>
    </lineage>
</organism>
<name>A0AAE3YK84_9ACTN</name>
<protein>
    <submittedName>
        <fullName evidence="1">Uncharacterized protein</fullName>
    </submittedName>
</protein>
<dbReference type="Proteomes" id="UP001183643">
    <property type="component" value="Unassembled WGS sequence"/>
</dbReference>
<gene>
    <name evidence="1" type="ORF">J2S41_001748</name>
</gene>